<name>A0A938WU37_9BACT</name>
<dbReference type="Proteomes" id="UP000706891">
    <property type="component" value="Unassembled WGS sequence"/>
</dbReference>
<reference evidence="7" key="2">
    <citation type="journal article" date="2021" name="Sci. Rep.">
        <title>The distribution of antibiotic resistance genes in chicken gut microbiota commensals.</title>
        <authorList>
            <person name="Juricova H."/>
            <person name="Matiasovicova J."/>
            <person name="Kubasova T."/>
            <person name="Cejkova D."/>
            <person name="Rychlik I."/>
        </authorList>
    </citation>
    <scope>NUCLEOTIDE SEQUENCE</scope>
    <source>
        <strain evidence="7">An824</strain>
    </source>
</reference>
<dbReference type="SUPFAM" id="SSF88946">
    <property type="entry name" value="Sigma2 domain of RNA polymerase sigma factors"/>
    <property type="match status" value="1"/>
</dbReference>
<dbReference type="InterPro" id="IPR039425">
    <property type="entry name" value="RNA_pol_sigma-70-like"/>
</dbReference>
<dbReference type="InterPro" id="IPR013325">
    <property type="entry name" value="RNA_pol_sigma_r2"/>
</dbReference>
<evidence type="ECO:0000256" key="1">
    <source>
        <dbReference type="ARBA" id="ARBA00010641"/>
    </source>
</evidence>
<comment type="caution">
    <text evidence="7">The sequence shown here is derived from an EMBL/GenBank/DDBJ whole genome shotgun (WGS) entry which is preliminary data.</text>
</comment>
<comment type="similarity">
    <text evidence="1">Belongs to the sigma-70 factor family. ECF subfamily.</text>
</comment>
<feature type="domain" description="RNA polymerase sigma factor 70 region 4 type 2" evidence="6">
    <location>
        <begin position="110"/>
        <end position="162"/>
    </location>
</feature>
<dbReference type="SUPFAM" id="SSF88659">
    <property type="entry name" value="Sigma3 and sigma4 domains of RNA polymerase sigma factors"/>
    <property type="match status" value="1"/>
</dbReference>
<dbReference type="EMBL" id="JACJJG010000050">
    <property type="protein sequence ID" value="MBM6674060.1"/>
    <property type="molecule type" value="Genomic_DNA"/>
</dbReference>
<keyword evidence="2" id="KW-0805">Transcription regulation</keyword>
<accession>A0A938WU37</accession>
<dbReference type="InterPro" id="IPR013249">
    <property type="entry name" value="RNA_pol_sigma70_r4_t2"/>
</dbReference>
<keyword evidence="8" id="KW-1185">Reference proteome</keyword>
<dbReference type="GO" id="GO:0006352">
    <property type="term" value="P:DNA-templated transcription initiation"/>
    <property type="evidence" value="ECO:0007669"/>
    <property type="project" value="InterPro"/>
</dbReference>
<dbReference type="InterPro" id="IPR007627">
    <property type="entry name" value="RNA_pol_sigma70_r2"/>
</dbReference>
<evidence type="ECO:0000256" key="2">
    <source>
        <dbReference type="ARBA" id="ARBA00023015"/>
    </source>
</evidence>
<evidence type="ECO:0000256" key="3">
    <source>
        <dbReference type="ARBA" id="ARBA00023082"/>
    </source>
</evidence>
<dbReference type="Pfam" id="PF08281">
    <property type="entry name" value="Sigma70_r4_2"/>
    <property type="match status" value="1"/>
</dbReference>
<dbReference type="PANTHER" id="PTHR43133">
    <property type="entry name" value="RNA POLYMERASE ECF-TYPE SIGMA FACTO"/>
    <property type="match status" value="1"/>
</dbReference>
<sequence length="171" mass="20139">MKKLETKFTTIRKYYMEHYTELRTYVIGKVRNPEVADDIVQNVFTRLLSLDGIITVETLSNLVYTIVRNLICDHYRHKKFENEYAGYVCSLPCSVQWNVTPECDVAEIKEILECGMARLNEKQRMIYRMNVYDGLAVSEISKTLNMNYKSVENRLGSARKEMRKYIIRMLA</sequence>
<dbReference type="AlphaFoldDB" id="A0A938WU37"/>
<proteinExistence type="inferred from homology"/>
<keyword evidence="3" id="KW-0731">Sigma factor</keyword>
<organism evidence="7 8">
    <name type="scientific">Marseilla massiliensis</name>
    <dbReference type="NCBI Taxonomy" id="1841864"/>
    <lineage>
        <taxon>Bacteria</taxon>
        <taxon>Pseudomonadati</taxon>
        <taxon>Bacteroidota</taxon>
        <taxon>Bacteroidia</taxon>
        <taxon>Bacteroidales</taxon>
        <taxon>Prevotellaceae</taxon>
        <taxon>Marseilla</taxon>
    </lineage>
</organism>
<dbReference type="InterPro" id="IPR036388">
    <property type="entry name" value="WH-like_DNA-bd_sf"/>
</dbReference>
<dbReference type="RefSeq" id="WP_021948128.1">
    <property type="nucleotide sequence ID" value="NZ_JACJJG010000050.1"/>
</dbReference>
<dbReference type="CDD" id="cd06171">
    <property type="entry name" value="Sigma70_r4"/>
    <property type="match status" value="1"/>
</dbReference>
<evidence type="ECO:0000313" key="8">
    <source>
        <dbReference type="Proteomes" id="UP000706891"/>
    </source>
</evidence>
<feature type="domain" description="RNA polymerase sigma-70 region 2" evidence="5">
    <location>
        <begin position="15"/>
        <end position="79"/>
    </location>
</feature>
<evidence type="ECO:0000313" key="7">
    <source>
        <dbReference type="EMBL" id="MBM6674060.1"/>
    </source>
</evidence>
<keyword evidence="4" id="KW-0804">Transcription</keyword>
<evidence type="ECO:0000259" key="6">
    <source>
        <dbReference type="Pfam" id="PF08281"/>
    </source>
</evidence>
<dbReference type="GO" id="GO:0016987">
    <property type="term" value="F:sigma factor activity"/>
    <property type="evidence" value="ECO:0007669"/>
    <property type="project" value="UniProtKB-KW"/>
</dbReference>
<dbReference type="GO" id="GO:0003677">
    <property type="term" value="F:DNA binding"/>
    <property type="evidence" value="ECO:0007669"/>
    <property type="project" value="InterPro"/>
</dbReference>
<protein>
    <submittedName>
        <fullName evidence="7">Sigma-70 family RNA polymerase sigma factor</fullName>
    </submittedName>
</protein>
<dbReference type="InterPro" id="IPR014284">
    <property type="entry name" value="RNA_pol_sigma-70_dom"/>
</dbReference>
<evidence type="ECO:0000256" key="4">
    <source>
        <dbReference type="ARBA" id="ARBA00023163"/>
    </source>
</evidence>
<dbReference type="InterPro" id="IPR013324">
    <property type="entry name" value="RNA_pol_sigma_r3/r4-like"/>
</dbReference>
<reference evidence="7" key="1">
    <citation type="submission" date="2020-08" db="EMBL/GenBank/DDBJ databases">
        <authorList>
            <person name="Cejkova D."/>
            <person name="Kubasova T."/>
            <person name="Jahodarova E."/>
            <person name="Rychlik I."/>
        </authorList>
    </citation>
    <scope>NUCLEOTIDE SEQUENCE</scope>
    <source>
        <strain evidence="7">An824</strain>
    </source>
</reference>
<dbReference type="PANTHER" id="PTHR43133:SF46">
    <property type="entry name" value="RNA POLYMERASE SIGMA-70 FACTOR ECF SUBFAMILY"/>
    <property type="match status" value="1"/>
</dbReference>
<evidence type="ECO:0000259" key="5">
    <source>
        <dbReference type="Pfam" id="PF04542"/>
    </source>
</evidence>
<dbReference type="Gene3D" id="1.10.1740.10">
    <property type="match status" value="1"/>
</dbReference>
<gene>
    <name evidence="7" type="ORF">H6A34_09250</name>
</gene>
<dbReference type="Pfam" id="PF04542">
    <property type="entry name" value="Sigma70_r2"/>
    <property type="match status" value="1"/>
</dbReference>
<dbReference type="Gene3D" id="1.10.10.10">
    <property type="entry name" value="Winged helix-like DNA-binding domain superfamily/Winged helix DNA-binding domain"/>
    <property type="match status" value="1"/>
</dbReference>
<dbReference type="NCBIfam" id="TIGR02937">
    <property type="entry name" value="sigma70-ECF"/>
    <property type="match status" value="1"/>
</dbReference>